<organism evidence="1 2">
    <name type="scientific">Kitasatospora acidiphila</name>
    <dbReference type="NCBI Taxonomy" id="2567942"/>
    <lineage>
        <taxon>Bacteria</taxon>
        <taxon>Bacillati</taxon>
        <taxon>Actinomycetota</taxon>
        <taxon>Actinomycetes</taxon>
        <taxon>Kitasatosporales</taxon>
        <taxon>Streptomycetaceae</taxon>
        <taxon>Kitasatospora</taxon>
    </lineage>
</organism>
<evidence type="ECO:0000313" key="2">
    <source>
        <dbReference type="Proteomes" id="UP000319103"/>
    </source>
</evidence>
<comment type="caution">
    <text evidence="1">The sequence shown here is derived from an EMBL/GenBank/DDBJ whole genome shotgun (WGS) entry which is preliminary data.</text>
</comment>
<name>A0A540WBG5_9ACTN</name>
<evidence type="ECO:0000313" key="1">
    <source>
        <dbReference type="EMBL" id="TQF06391.1"/>
    </source>
</evidence>
<sequence length="135" mass="14683">MVIPGDLVGRRLDRVVCSWLHAREPSDAPELLHMWLALDGLGTVRFHTLDHHLDLQPDEPHEPYDMDELGHVTVGDAPADFPLAPFVGSRIRFVRPVQRLTLNALVGFEAGFPTGSVRIGSLTGCAGVRRSGAAA</sequence>
<dbReference type="Proteomes" id="UP000319103">
    <property type="component" value="Unassembled WGS sequence"/>
</dbReference>
<dbReference type="OrthoDB" id="3534840at2"/>
<protein>
    <submittedName>
        <fullName evidence="1">Uncharacterized protein</fullName>
    </submittedName>
</protein>
<dbReference type="EMBL" id="VIGB01000003">
    <property type="protein sequence ID" value="TQF06391.1"/>
    <property type="molecule type" value="Genomic_DNA"/>
</dbReference>
<proteinExistence type="predicted"/>
<dbReference type="AlphaFoldDB" id="A0A540WBG5"/>
<keyword evidence="2" id="KW-1185">Reference proteome</keyword>
<dbReference type="RefSeq" id="WP_141636823.1">
    <property type="nucleotide sequence ID" value="NZ_VIGB01000003.1"/>
</dbReference>
<accession>A0A540WBG5</accession>
<gene>
    <name evidence="1" type="ORF">E6W39_34485</name>
</gene>
<reference evidence="1 2" key="1">
    <citation type="submission" date="2019-06" db="EMBL/GenBank/DDBJ databases">
        <title>Description of Kitasatospora acidophila sp. nov. isolated from pine grove soil, and reclassification of Streptomyces novaecaesareae to Kitasatospora novaeceasareae comb. nov.</title>
        <authorList>
            <person name="Kim M.J."/>
        </authorList>
    </citation>
    <scope>NUCLEOTIDE SEQUENCE [LARGE SCALE GENOMIC DNA]</scope>
    <source>
        <strain evidence="1 2">MMS16-CNU292</strain>
    </source>
</reference>